<dbReference type="EMBL" id="SHOA02000001">
    <property type="protein sequence ID" value="TDH73058.1"/>
    <property type="molecule type" value="Genomic_DNA"/>
</dbReference>
<dbReference type="GeneID" id="94348457"/>
<comment type="caution">
    <text evidence="4">The sequence shown here is derived from an EMBL/GenBank/DDBJ whole genome shotgun (WGS) entry which is preliminary data.</text>
</comment>
<dbReference type="KEGG" id="blac:94348457"/>
<dbReference type="PANTHER" id="PTHR46093:SF18">
    <property type="entry name" value="FIBRONECTIN TYPE-III DOMAIN-CONTAINING PROTEIN"/>
    <property type="match status" value="1"/>
</dbReference>
<dbReference type="Gene3D" id="2.120.10.80">
    <property type="entry name" value="Kelch-type beta propeller"/>
    <property type="match status" value="2"/>
</dbReference>
<accession>A0A976NYW9</accession>
<sequence length="554" mass="61024">MESQLCQELQQLSPEQLRKLLSASGHGELLRNDNDTYVVDEKLVTELKSEGNTFFRQGRIHDAVSAYSRCIDLDPKNAVCHSNRAAAYLKACISHPLNYFDHAITDCSKAIAIAPTIKPFMRRATAHIGLKQFCQAVDDLTAALELEPRNKECFAKLQAIVEIATSVPGSDNNINQELRKASARALAIVSLRQGWSIIAVRGNPAPSAVNGHTLFTGSDGRIYLFGGRAVREQKPQVFVRDERDNTSWSLVPICGLGAPLSCAWHSTSSIGSKARDIFCVYGGVSSRGEDSCVHLLVPSSPRGFQWRQVHCMQDPTTIPVPRSGHAAVSIGECNDQQAVFIFGGRTKRGVSNQLHVLRLHTGNSESDASGLEDMTISWTEISTRDQANSVSWPSARDGHSMCLLQSEANTAPRLIVFGGNGQLNDDKKNDVWIFDVEKQFWRFLQCSGDIPPPRSYHTAHAVGEFLFIVCGRTAAFEDDSIFMLDIEEALWYKLPVPCDQSFSPRAWHSSVLTKAGKLFVLGGGTYHGPLKKAAELDLSYFCLKAPMVTCKRRG</sequence>
<keyword evidence="3" id="KW-0802">TPR repeat</keyword>
<dbReference type="PROSITE" id="PS50005">
    <property type="entry name" value="TPR"/>
    <property type="match status" value="2"/>
</dbReference>
<keyword evidence="2" id="KW-0677">Repeat</keyword>
<dbReference type="InterPro" id="IPR019734">
    <property type="entry name" value="TPR_rpt"/>
</dbReference>
<dbReference type="OrthoDB" id="629492at2759"/>
<dbReference type="Proteomes" id="UP000294530">
    <property type="component" value="Unassembled WGS sequence"/>
</dbReference>
<evidence type="ECO:0000256" key="2">
    <source>
        <dbReference type="ARBA" id="ARBA00022737"/>
    </source>
</evidence>
<reference evidence="4 5" key="1">
    <citation type="journal article" date="2021" name="Genome Biol.">
        <title>AFLAP: assembly-free linkage analysis pipeline using k-mers from genome sequencing data.</title>
        <authorList>
            <person name="Fletcher K."/>
            <person name="Zhang L."/>
            <person name="Gil J."/>
            <person name="Han R."/>
            <person name="Cavanaugh K."/>
            <person name="Michelmore R."/>
        </authorList>
    </citation>
    <scope>NUCLEOTIDE SEQUENCE [LARGE SCALE GENOMIC DNA]</scope>
    <source>
        <strain evidence="4 5">SF5</strain>
    </source>
</reference>
<dbReference type="InterPro" id="IPR015915">
    <property type="entry name" value="Kelch-typ_b-propeller"/>
</dbReference>
<evidence type="ECO:0000256" key="3">
    <source>
        <dbReference type="PROSITE-ProRule" id="PRU00339"/>
    </source>
</evidence>
<evidence type="ECO:0000313" key="4">
    <source>
        <dbReference type="EMBL" id="TDH73058.1"/>
    </source>
</evidence>
<protein>
    <submittedName>
        <fullName evidence="4">Uncharacterized protein</fullName>
    </submittedName>
</protein>
<dbReference type="Pfam" id="PF13414">
    <property type="entry name" value="TPR_11"/>
    <property type="match status" value="1"/>
</dbReference>
<feature type="repeat" description="TPR" evidence="3">
    <location>
        <begin position="117"/>
        <end position="150"/>
    </location>
</feature>
<organism evidence="4 5">
    <name type="scientific">Bremia lactucae</name>
    <name type="common">Lettuce downy mildew</name>
    <dbReference type="NCBI Taxonomy" id="4779"/>
    <lineage>
        <taxon>Eukaryota</taxon>
        <taxon>Sar</taxon>
        <taxon>Stramenopiles</taxon>
        <taxon>Oomycota</taxon>
        <taxon>Peronosporomycetes</taxon>
        <taxon>Peronosporales</taxon>
        <taxon>Peronosporaceae</taxon>
        <taxon>Bremia</taxon>
    </lineage>
</organism>
<dbReference type="Gene3D" id="1.25.40.10">
    <property type="entry name" value="Tetratricopeptide repeat domain"/>
    <property type="match status" value="1"/>
</dbReference>
<evidence type="ECO:0000313" key="5">
    <source>
        <dbReference type="Proteomes" id="UP000294530"/>
    </source>
</evidence>
<keyword evidence="5" id="KW-1185">Reference proteome</keyword>
<proteinExistence type="predicted"/>
<dbReference type="InterPro" id="IPR011990">
    <property type="entry name" value="TPR-like_helical_dom_sf"/>
</dbReference>
<gene>
    <name evidence="4" type="ORF">CCR75_004700</name>
</gene>
<dbReference type="AlphaFoldDB" id="A0A976NYW9"/>
<dbReference type="Pfam" id="PF24681">
    <property type="entry name" value="Kelch_KLHDC2_KLHL20_DRC7"/>
    <property type="match status" value="1"/>
</dbReference>
<dbReference type="SUPFAM" id="SSF48452">
    <property type="entry name" value="TPR-like"/>
    <property type="match status" value="1"/>
</dbReference>
<keyword evidence="1" id="KW-0880">Kelch repeat</keyword>
<dbReference type="SUPFAM" id="SSF117281">
    <property type="entry name" value="Kelch motif"/>
    <property type="match status" value="2"/>
</dbReference>
<dbReference type="RefSeq" id="XP_067822557.1">
    <property type="nucleotide sequence ID" value="XM_067962786.1"/>
</dbReference>
<feature type="repeat" description="TPR" evidence="3">
    <location>
        <begin position="44"/>
        <end position="77"/>
    </location>
</feature>
<evidence type="ECO:0000256" key="1">
    <source>
        <dbReference type="ARBA" id="ARBA00022441"/>
    </source>
</evidence>
<dbReference type="PANTHER" id="PTHR46093">
    <property type="entry name" value="ACYL-COA-BINDING DOMAIN-CONTAINING PROTEIN 5"/>
    <property type="match status" value="1"/>
</dbReference>
<dbReference type="SMART" id="SM00028">
    <property type="entry name" value="TPR"/>
    <property type="match status" value="3"/>
</dbReference>
<name>A0A976NYW9_BRELC</name>